<dbReference type="GeneID" id="64589754"/>
<accession>A0A9P7ACJ3</accession>
<dbReference type="OrthoDB" id="10513604at2759"/>
<comment type="caution">
    <text evidence="1">The sequence shown here is derived from an EMBL/GenBank/DDBJ whole genome shotgun (WGS) entry which is preliminary data.</text>
</comment>
<reference evidence="1" key="1">
    <citation type="journal article" date="2020" name="New Phytol.">
        <title>Comparative genomics reveals dynamic genome evolution in host specialist ectomycorrhizal fungi.</title>
        <authorList>
            <person name="Lofgren L.A."/>
            <person name="Nguyen N.H."/>
            <person name="Vilgalys R."/>
            <person name="Ruytinx J."/>
            <person name="Liao H.L."/>
            <person name="Branco S."/>
            <person name="Kuo A."/>
            <person name="LaButti K."/>
            <person name="Lipzen A."/>
            <person name="Andreopoulos W."/>
            <person name="Pangilinan J."/>
            <person name="Riley R."/>
            <person name="Hundley H."/>
            <person name="Na H."/>
            <person name="Barry K."/>
            <person name="Grigoriev I.V."/>
            <person name="Stajich J.E."/>
            <person name="Kennedy P.G."/>
        </authorList>
    </citation>
    <scope>NUCLEOTIDE SEQUENCE</scope>
    <source>
        <strain evidence="1">S12</strain>
    </source>
</reference>
<organism evidence="1 2">
    <name type="scientific">Suillus plorans</name>
    <dbReference type="NCBI Taxonomy" id="116603"/>
    <lineage>
        <taxon>Eukaryota</taxon>
        <taxon>Fungi</taxon>
        <taxon>Dikarya</taxon>
        <taxon>Basidiomycota</taxon>
        <taxon>Agaricomycotina</taxon>
        <taxon>Agaricomycetes</taxon>
        <taxon>Agaricomycetidae</taxon>
        <taxon>Boletales</taxon>
        <taxon>Suillineae</taxon>
        <taxon>Suillaceae</taxon>
        <taxon>Suillus</taxon>
    </lineage>
</organism>
<dbReference type="EMBL" id="JABBWE010000106">
    <property type="protein sequence ID" value="KAG1785667.1"/>
    <property type="molecule type" value="Genomic_DNA"/>
</dbReference>
<name>A0A9P7ACJ3_9AGAM</name>
<dbReference type="RefSeq" id="XP_041153150.1">
    <property type="nucleotide sequence ID" value="XM_041295990.1"/>
</dbReference>
<keyword evidence="2" id="KW-1185">Reference proteome</keyword>
<evidence type="ECO:0000313" key="1">
    <source>
        <dbReference type="EMBL" id="KAG1785667.1"/>
    </source>
</evidence>
<gene>
    <name evidence="1" type="ORF">HD556DRAFT_104803</name>
</gene>
<evidence type="ECO:0000313" key="2">
    <source>
        <dbReference type="Proteomes" id="UP000719766"/>
    </source>
</evidence>
<dbReference type="Proteomes" id="UP000719766">
    <property type="component" value="Unassembled WGS sequence"/>
</dbReference>
<proteinExistence type="predicted"/>
<sequence>MTLIIPTNGNELAPLKPVLQRNINDDTTDSGKIRDVRLPKGSLTWQKFLLIAGRLSSYASTFHTDILRIYASGSLRVPLSPHALPFTPYPLHVSERQTRGDSESKSCAVSHVLRAVCCMLYAVFCSVLFHWVVDERALVGDNGFVNITRTRITLTRMRPTVRRNVIANFGLFSIWQWPASEVPSIQMPKISTVLCERRTSYVGCYCFQQHCKIYGYSHAHSPTVMRTPQIS</sequence>
<dbReference type="AlphaFoldDB" id="A0A9P7ACJ3"/>
<protein>
    <submittedName>
        <fullName evidence="1">Uncharacterized protein</fullName>
    </submittedName>
</protein>